<evidence type="ECO:0008006" key="3">
    <source>
        <dbReference type="Google" id="ProtNLM"/>
    </source>
</evidence>
<keyword evidence="2" id="KW-1185">Reference proteome</keyword>
<sequence length="223" mass="24961">MAVQTKWTAASYKEERFLQNNAKWLTAVPDFRNLSTLLATLKVAHHTYSLKEKREFRVVLREVPKELPIEEIKEYLLAQDLPVQSVRRITNHAREPLNLALVIFYTSAIDNTTKCSSFNIKVWVGDYGTGACTGNKETDGPSACVLCKSSSHTANYLGCPRAPKRKIIPNNSIIKNLLPAQAAPHRKPANISYAKMMAGLRKELPKNIPNDTSTEDIKVLLSV</sequence>
<dbReference type="AlphaFoldDB" id="A0A4C1SUW1"/>
<evidence type="ECO:0000313" key="2">
    <source>
        <dbReference type="Proteomes" id="UP000299102"/>
    </source>
</evidence>
<dbReference type="EMBL" id="BGZK01000019">
    <property type="protein sequence ID" value="GBP05725.1"/>
    <property type="molecule type" value="Genomic_DNA"/>
</dbReference>
<dbReference type="OrthoDB" id="8123886at2759"/>
<accession>A0A4C1SUW1</accession>
<dbReference type="Proteomes" id="UP000299102">
    <property type="component" value="Unassembled WGS sequence"/>
</dbReference>
<organism evidence="1 2">
    <name type="scientific">Eumeta variegata</name>
    <name type="common">Bagworm moth</name>
    <name type="synonym">Eumeta japonica</name>
    <dbReference type="NCBI Taxonomy" id="151549"/>
    <lineage>
        <taxon>Eukaryota</taxon>
        <taxon>Metazoa</taxon>
        <taxon>Ecdysozoa</taxon>
        <taxon>Arthropoda</taxon>
        <taxon>Hexapoda</taxon>
        <taxon>Insecta</taxon>
        <taxon>Pterygota</taxon>
        <taxon>Neoptera</taxon>
        <taxon>Endopterygota</taxon>
        <taxon>Lepidoptera</taxon>
        <taxon>Glossata</taxon>
        <taxon>Ditrysia</taxon>
        <taxon>Tineoidea</taxon>
        <taxon>Psychidae</taxon>
        <taxon>Oiketicinae</taxon>
        <taxon>Eumeta</taxon>
    </lineage>
</organism>
<protein>
    <recommendedName>
        <fullName evidence="3">Pre-C2HC domain-containing protein</fullName>
    </recommendedName>
</protein>
<comment type="caution">
    <text evidence="1">The sequence shown here is derived from an EMBL/GenBank/DDBJ whole genome shotgun (WGS) entry which is preliminary data.</text>
</comment>
<gene>
    <name evidence="1" type="ORF">EVAR_5062_1</name>
</gene>
<evidence type="ECO:0000313" key="1">
    <source>
        <dbReference type="EMBL" id="GBP05725.1"/>
    </source>
</evidence>
<reference evidence="1 2" key="1">
    <citation type="journal article" date="2019" name="Commun. Biol.">
        <title>The bagworm genome reveals a unique fibroin gene that provides high tensile strength.</title>
        <authorList>
            <person name="Kono N."/>
            <person name="Nakamura H."/>
            <person name="Ohtoshi R."/>
            <person name="Tomita M."/>
            <person name="Numata K."/>
            <person name="Arakawa K."/>
        </authorList>
    </citation>
    <scope>NUCLEOTIDE SEQUENCE [LARGE SCALE GENOMIC DNA]</scope>
</reference>
<proteinExistence type="predicted"/>
<name>A0A4C1SUW1_EUMVA</name>